<organism evidence="1 2">
    <name type="scientific">Melastoma candidum</name>
    <dbReference type="NCBI Taxonomy" id="119954"/>
    <lineage>
        <taxon>Eukaryota</taxon>
        <taxon>Viridiplantae</taxon>
        <taxon>Streptophyta</taxon>
        <taxon>Embryophyta</taxon>
        <taxon>Tracheophyta</taxon>
        <taxon>Spermatophyta</taxon>
        <taxon>Magnoliopsida</taxon>
        <taxon>eudicotyledons</taxon>
        <taxon>Gunneridae</taxon>
        <taxon>Pentapetalae</taxon>
        <taxon>rosids</taxon>
        <taxon>malvids</taxon>
        <taxon>Myrtales</taxon>
        <taxon>Melastomataceae</taxon>
        <taxon>Melastomatoideae</taxon>
        <taxon>Melastomateae</taxon>
        <taxon>Melastoma</taxon>
    </lineage>
</organism>
<protein>
    <submittedName>
        <fullName evidence="1">Uncharacterized protein</fullName>
    </submittedName>
</protein>
<gene>
    <name evidence="1" type="ORF">MLD38_012972</name>
</gene>
<reference evidence="2" key="1">
    <citation type="journal article" date="2023" name="Front. Plant Sci.">
        <title>Chromosomal-level genome assembly of Melastoma candidum provides insights into trichome evolution.</title>
        <authorList>
            <person name="Zhong Y."/>
            <person name="Wu W."/>
            <person name="Sun C."/>
            <person name="Zou P."/>
            <person name="Liu Y."/>
            <person name="Dai S."/>
            <person name="Zhou R."/>
        </authorList>
    </citation>
    <scope>NUCLEOTIDE SEQUENCE [LARGE SCALE GENOMIC DNA]</scope>
</reference>
<name>A0ACB9R823_9MYRT</name>
<comment type="caution">
    <text evidence="1">The sequence shown here is derived from an EMBL/GenBank/DDBJ whole genome shotgun (WGS) entry which is preliminary data.</text>
</comment>
<keyword evidence="2" id="KW-1185">Reference proteome</keyword>
<evidence type="ECO:0000313" key="1">
    <source>
        <dbReference type="EMBL" id="KAI4375058.1"/>
    </source>
</evidence>
<evidence type="ECO:0000313" key="2">
    <source>
        <dbReference type="Proteomes" id="UP001057402"/>
    </source>
</evidence>
<dbReference type="Proteomes" id="UP001057402">
    <property type="component" value="Chromosome 4"/>
</dbReference>
<proteinExistence type="predicted"/>
<dbReference type="EMBL" id="CM042883">
    <property type="protein sequence ID" value="KAI4375058.1"/>
    <property type="molecule type" value="Genomic_DNA"/>
</dbReference>
<accession>A0ACB9R823</accession>
<sequence>MFSSFICGGSFHEQEPEDDRPLSCGSSPRSINKSRTRRNCLLRRCSSDKDHSKNPYSTVGLDKFSALLSDLEERKKNIYLQRDSQDIMFVRFVYSGSEEVVPVIVKSKDRKKREQLPTTSQKTANSKTADEENKPAVASAVVADRVKEELTETNDKKVANSHKTRTTRETSMKKLRRPSYYVPIFVVAILLLLTIFGRSFAILCTSIGWYLVPTLEERTSG</sequence>